<evidence type="ECO:0000256" key="3">
    <source>
        <dbReference type="PROSITE-ProRule" id="PRU00221"/>
    </source>
</evidence>
<evidence type="ECO:0000313" key="5">
    <source>
        <dbReference type="Proteomes" id="UP000189703"/>
    </source>
</evidence>
<keyword evidence="2" id="KW-0677">Repeat</keyword>
<dbReference type="InterPro" id="IPR001680">
    <property type="entry name" value="WD40_rpt"/>
</dbReference>
<dbReference type="InterPro" id="IPR002616">
    <property type="entry name" value="tRNA_ribo_trans-like"/>
</dbReference>
<dbReference type="InParanoid" id="A0A1U8Q9Q7"/>
<keyword evidence="1 3" id="KW-0853">WD repeat</keyword>
<dbReference type="AlphaFoldDB" id="A0A1U8Q9Q7"/>
<evidence type="ECO:0000256" key="2">
    <source>
        <dbReference type="ARBA" id="ARBA00022737"/>
    </source>
</evidence>
<name>A0A1U8Q9Q7_NELNU</name>
<dbReference type="GeneID" id="104606345"/>
<dbReference type="InterPro" id="IPR051350">
    <property type="entry name" value="WD_repeat-ST_regulator"/>
</dbReference>
<dbReference type="PANTHER" id="PTHR22838:SF23">
    <property type="entry name" value="WD REPEAT-CONTAINING PROTEIN WDS HOMOLOG"/>
    <property type="match status" value="1"/>
</dbReference>
<keyword evidence="5" id="KW-1185">Reference proteome</keyword>
<evidence type="ECO:0000313" key="6">
    <source>
        <dbReference type="RefSeq" id="XP_019054810.1"/>
    </source>
</evidence>
<dbReference type="KEGG" id="nnu:104606345"/>
<dbReference type="InterPro" id="IPR015943">
    <property type="entry name" value="WD40/YVTN_repeat-like_dom_sf"/>
</dbReference>
<dbReference type="GO" id="GO:0006400">
    <property type="term" value="P:tRNA modification"/>
    <property type="evidence" value="ECO:0007669"/>
    <property type="project" value="InterPro"/>
</dbReference>
<dbReference type="SUPFAM" id="SSF50978">
    <property type="entry name" value="WD40 repeat-like"/>
    <property type="match status" value="1"/>
</dbReference>
<dbReference type="OrthoDB" id="10251741at2759"/>
<sequence length="240" mass="27252">MGPTMSVGEIKPAEYMKMISSLKPNIWASLADEVPAWTSEKRNRTSVDRTVQWLDDCIALDLCVSWLCIRLQPLVSDSSFGILFQVSEEGFVSLKHRLCNHKNPVSFVAWSPDDTMLLTCGNHEVLKLWDVETGNCKHTFGERTPVVTLCAWFPDSKRLVSGSSDPKNCIYTWDLNGNELEAWKRGRLPKVSDRAVTLDGDHLISVFHEKEIRIYKFRTKSEQIISEENAITSLFVSRDG</sequence>
<dbReference type="OMA" id="CIALDLC"/>
<dbReference type="SMART" id="SM00320">
    <property type="entry name" value="WD40"/>
    <property type="match status" value="2"/>
</dbReference>
<reference evidence="6" key="1">
    <citation type="submission" date="2025-08" db="UniProtKB">
        <authorList>
            <consortium name="RefSeq"/>
        </authorList>
    </citation>
    <scope>IDENTIFICATION</scope>
</reference>
<dbReference type="SUPFAM" id="SSF51713">
    <property type="entry name" value="tRNA-guanine transglycosylase"/>
    <property type="match status" value="1"/>
</dbReference>
<dbReference type="STRING" id="4432.A0A1U8Q9Q7"/>
<dbReference type="InterPro" id="IPR036322">
    <property type="entry name" value="WD40_repeat_dom_sf"/>
</dbReference>
<dbReference type="InterPro" id="IPR036511">
    <property type="entry name" value="TGT-like_sf"/>
</dbReference>
<dbReference type="RefSeq" id="XP_019054810.1">
    <property type="nucleotide sequence ID" value="XM_019199265.1"/>
</dbReference>
<gene>
    <name evidence="6" type="primary">LOC104606345</name>
</gene>
<dbReference type="Proteomes" id="UP000189703">
    <property type="component" value="Unplaced"/>
</dbReference>
<dbReference type="eggNOG" id="KOG0293">
    <property type="taxonomic scope" value="Eukaryota"/>
</dbReference>
<accession>A0A1U8Q9Q7</accession>
<protein>
    <submittedName>
        <fullName evidence="6">Uncharacterized WD repeat-containing protein C343.04c-like</fullName>
    </submittedName>
</protein>
<dbReference type="Pfam" id="PF00400">
    <property type="entry name" value="WD40"/>
    <property type="match status" value="2"/>
</dbReference>
<dbReference type="Pfam" id="PF01702">
    <property type="entry name" value="TGT"/>
    <property type="match status" value="1"/>
</dbReference>
<evidence type="ECO:0000256" key="1">
    <source>
        <dbReference type="ARBA" id="ARBA00022574"/>
    </source>
</evidence>
<dbReference type="PANTHER" id="PTHR22838">
    <property type="entry name" value="WD REPEAT PROTEIN 26-RELATED"/>
    <property type="match status" value="1"/>
</dbReference>
<dbReference type="Gene3D" id="2.130.10.10">
    <property type="entry name" value="YVTN repeat-like/Quinoprotein amine dehydrogenase"/>
    <property type="match status" value="1"/>
</dbReference>
<dbReference type="PROSITE" id="PS50082">
    <property type="entry name" value="WD_REPEATS_2"/>
    <property type="match status" value="1"/>
</dbReference>
<proteinExistence type="predicted"/>
<feature type="repeat" description="WD" evidence="3">
    <location>
        <begin position="98"/>
        <end position="139"/>
    </location>
</feature>
<dbReference type="PROSITE" id="PS50294">
    <property type="entry name" value="WD_REPEATS_REGION"/>
    <property type="match status" value="1"/>
</dbReference>
<evidence type="ECO:0000259" key="4">
    <source>
        <dbReference type="Pfam" id="PF01702"/>
    </source>
</evidence>
<organism evidence="5 6">
    <name type="scientific">Nelumbo nucifera</name>
    <name type="common">Sacred lotus</name>
    <dbReference type="NCBI Taxonomy" id="4432"/>
    <lineage>
        <taxon>Eukaryota</taxon>
        <taxon>Viridiplantae</taxon>
        <taxon>Streptophyta</taxon>
        <taxon>Embryophyta</taxon>
        <taxon>Tracheophyta</taxon>
        <taxon>Spermatophyta</taxon>
        <taxon>Magnoliopsida</taxon>
        <taxon>Proteales</taxon>
        <taxon>Nelumbonaceae</taxon>
        <taxon>Nelumbo</taxon>
    </lineage>
</organism>
<dbReference type="Gene3D" id="3.20.20.105">
    <property type="entry name" value="Queuine tRNA-ribosyltransferase-like"/>
    <property type="match status" value="1"/>
</dbReference>
<feature type="domain" description="tRNA-guanine(15) transglycosylase-like" evidence="4">
    <location>
        <begin position="9"/>
        <end position="59"/>
    </location>
</feature>